<dbReference type="RefSeq" id="WP_078424718.1">
    <property type="nucleotide sequence ID" value="NZ_CP017258.1"/>
</dbReference>
<gene>
    <name evidence="1" type="ORF">CPIN18021_1420</name>
</gene>
<dbReference type="Proteomes" id="UP000190868">
    <property type="component" value="Chromosome"/>
</dbReference>
<proteinExistence type="predicted"/>
<evidence type="ECO:0000313" key="2">
    <source>
        <dbReference type="Proteomes" id="UP000190868"/>
    </source>
</evidence>
<dbReference type="InterPro" id="IPR010319">
    <property type="entry name" value="Transglutaminase-like_Cys_pept"/>
</dbReference>
<dbReference type="Gene3D" id="3.10.620.30">
    <property type="match status" value="1"/>
</dbReference>
<name>A0A1S6U8Z3_9BACT</name>
<reference evidence="2" key="1">
    <citation type="submission" date="2016-09" db="EMBL/GenBank/DDBJ databases">
        <title>Comparative genomics of the Campylobacter concisus group.</title>
        <authorList>
            <person name="Miller W.G."/>
            <person name="Yee E."/>
            <person name="Chapman M.H."/>
            <person name="Huynh S."/>
            <person name="Bono J.L."/>
            <person name="On S.L.W."/>
            <person name="StLeger J."/>
            <person name="Foster G."/>
            <person name="Parker C.T."/>
        </authorList>
    </citation>
    <scope>NUCLEOTIDE SEQUENCE [LARGE SCALE GENOMIC DNA]</scope>
    <source>
        <strain evidence="2">RM18021</strain>
    </source>
</reference>
<accession>A0A1S6U8Z3</accession>
<dbReference type="PANTHER" id="PTHR39327:SF1">
    <property type="entry name" value="BLR5470 PROTEIN"/>
    <property type="match status" value="1"/>
</dbReference>
<keyword evidence="2" id="KW-1185">Reference proteome</keyword>
<dbReference type="EMBL" id="CP017258">
    <property type="protein sequence ID" value="AQW88208.1"/>
    <property type="molecule type" value="Genomic_DNA"/>
</dbReference>
<sequence length="207" mass="24491">MIKFLFLFFTFIYANSYELSDKILSLCGSNTLCKNILNHYAQFMNKTKNETFDRKLELVNSYINTIMPRYDDFYNKNIDTWSTRSEFLRIGGGDCEEYAISKQDSLKDLGVKNSSCLLVVEEKMIGGYHMVLALWKKDGEEPVILDNLSFRILPISKRYDLKPMYCLMNGKYFKFKNHGKQLEPINIRIKSYEQLLQKQTKEKFWKN</sequence>
<dbReference type="PANTHER" id="PTHR39327">
    <property type="match status" value="1"/>
</dbReference>
<organism evidence="1 2">
    <name type="scientific">Campylobacter pinnipediorum subsp. caledonicus</name>
    <dbReference type="NCBI Taxonomy" id="1874362"/>
    <lineage>
        <taxon>Bacteria</taxon>
        <taxon>Pseudomonadati</taxon>
        <taxon>Campylobacterota</taxon>
        <taxon>Epsilonproteobacteria</taxon>
        <taxon>Campylobacterales</taxon>
        <taxon>Campylobacteraceae</taxon>
        <taxon>Campylobacter</taxon>
    </lineage>
</organism>
<dbReference type="Pfam" id="PF06035">
    <property type="entry name" value="Peptidase_C93"/>
    <property type="match status" value="1"/>
</dbReference>
<protein>
    <submittedName>
        <fullName evidence="1">Putative transglutaminase-like cysteine proteinase</fullName>
    </submittedName>
</protein>
<dbReference type="AlphaFoldDB" id="A0A1S6U8Z3"/>
<evidence type="ECO:0000313" key="1">
    <source>
        <dbReference type="EMBL" id="AQW88208.1"/>
    </source>
</evidence>